<comment type="caution">
    <text evidence="1">The sequence shown here is derived from an EMBL/GenBank/DDBJ whole genome shotgun (WGS) entry which is preliminary data.</text>
</comment>
<proteinExistence type="predicted"/>
<organism evidence="1 2">
    <name type="scientific">Rhodococcus chondri</name>
    <dbReference type="NCBI Taxonomy" id="3065941"/>
    <lineage>
        <taxon>Bacteria</taxon>
        <taxon>Bacillati</taxon>
        <taxon>Actinomycetota</taxon>
        <taxon>Actinomycetes</taxon>
        <taxon>Mycobacteriales</taxon>
        <taxon>Nocardiaceae</taxon>
        <taxon>Rhodococcus</taxon>
    </lineage>
</organism>
<keyword evidence="2" id="KW-1185">Reference proteome</keyword>
<dbReference type="InterPro" id="IPR023346">
    <property type="entry name" value="Lysozyme-like_dom_sf"/>
</dbReference>
<dbReference type="Proteomes" id="UP001331936">
    <property type="component" value="Unassembled WGS sequence"/>
</dbReference>
<reference evidence="1 2" key="1">
    <citation type="submission" date="2023-08" db="EMBL/GenBank/DDBJ databases">
        <authorList>
            <person name="Girao M."/>
            <person name="Carvalho M.F."/>
        </authorList>
    </citation>
    <scope>NUCLEOTIDE SEQUENCE [LARGE SCALE GENOMIC DNA]</scope>
    <source>
        <strain evidence="1 2">CC-R104</strain>
    </source>
</reference>
<gene>
    <name evidence="1" type="ORF">Q8814_18105</name>
</gene>
<evidence type="ECO:0000313" key="1">
    <source>
        <dbReference type="EMBL" id="MEE2034003.1"/>
    </source>
</evidence>
<sequence length="77" mass="7972">GHYMCTIASTIDGAIADGTVSAPNGRTELYLAGYNAGEGAVLASGGFPTGATDYVVQTRPYADKIIADEAKYRAINQ</sequence>
<name>A0ABU7JVE7_9NOCA</name>
<accession>A0ABU7JVE7</accession>
<dbReference type="SUPFAM" id="SSF53955">
    <property type="entry name" value="Lysozyme-like"/>
    <property type="match status" value="1"/>
</dbReference>
<protein>
    <submittedName>
        <fullName evidence="1">Peptidase M23</fullName>
    </submittedName>
</protein>
<evidence type="ECO:0000313" key="2">
    <source>
        <dbReference type="Proteomes" id="UP001331936"/>
    </source>
</evidence>
<dbReference type="EMBL" id="JAUZMZ010000113">
    <property type="protein sequence ID" value="MEE2034003.1"/>
    <property type="molecule type" value="Genomic_DNA"/>
</dbReference>
<feature type="non-terminal residue" evidence="1">
    <location>
        <position position="1"/>
    </location>
</feature>